<dbReference type="AlphaFoldDB" id="A0A067MEC6"/>
<dbReference type="Proteomes" id="UP000027195">
    <property type="component" value="Unassembled WGS sequence"/>
</dbReference>
<evidence type="ECO:0000313" key="1">
    <source>
        <dbReference type="EMBL" id="KDQ13874.1"/>
    </source>
</evidence>
<keyword evidence="2" id="KW-1185">Reference proteome</keyword>
<dbReference type="Gene3D" id="3.80.10.10">
    <property type="entry name" value="Ribonuclease Inhibitor"/>
    <property type="match status" value="1"/>
</dbReference>
<proteinExistence type="predicted"/>
<dbReference type="InterPro" id="IPR032675">
    <property type="entry name" value="LRR_dom_sf"/>
</dbReference>
<gene>
    <name evidence="1" type="ORF">BOTBODRAFT_66567</name>
</gene>
<dbReference type="EMBL" id="KL198041">
    <property type="protein sequence ID" value="KDQ13874.1"/>
    <property type="molecule type" value="Genomic_DNA"/>
</dbReference>
<dbReference type="OrthoDB" id="3365698at2759"/>
<organism evidence="1 2">
    <name type="scientific">Botryobasidium botryosum (strain FD-172 SS1)</name>
    <dbReference type="NCBI Taxonomy" id="930990"/>
    <lineage>
        <taxon>Eukaryota</taxon>
        <taxon>Fungi</taxon>
        <taxon>Dikarya</taxon>
        <taxon>Basidiomycota</taxon>
        <taxon>Agaricomycotina</taxon>
        <taxon>Agaricomycetes</taxon>
        <taxon>Cantharellales</taxon>
        <taxon>Botryobasidiaceae</taxon>
        <taxon>Botryobasidium</taxon>
    </lineage>
</organism>
<accession>A0A067MEC6</accession>
<dbReference type="InParanoid" id="A0A067MEC6"/>
<dbReference type="SUPFAM" id="SSF52047">
    <property type="entry name" value="RNI-like"/>
    <property type="match status" value="1"/>
</dbReference>
<dbReference type="HOGENOM" id="CLU_019609_0_0_1"/>
<name>A0A067MEC6_BOTB1</name>
<protein>
    <recommendedName>
        <fullName evidence="3">F-box domain-containing protein</fullName>
    </recommendedName>
</protein>
<sequence length="512" mass="56576">MQHKEHNGHLVLSTATAPTIHRLSAELLVEIFETATVHFKFLCFSHVCGFWRRIIHGCSKFWSTIELQASSDDADQHAAYWLLRAGSSLLGDDAILVPLANVLRPAMDRCKQLSISASPPQLHGFFQTCAGHTPNLIELSIAIPQDFYDDESIGGRISPLYIPFTLPSNSEYLPRASIMFQGWFPIFSSFGASVTEPIVDGGASFSHTGDIMTMFASCPNLVKCSLSGYSELESGSRTVFHTVSLQHLVSLEMSSVPDVGNILEYLDLPSLKSLEVFDLLWDDAARRAFWRLFQSCPSLSKVSIARGDENISPDFSGPSLTLHSITYFRLDSNPVTYPLLQRLTLPNASSSPRAHTLSFSDITGSSDEPTIIPLPTLISLQIIGSIELLNYFHLPQLQYLHLDGESQSGDVARLEPMLLGLIERSAPSLVTLVLRQWRVSDQDLIPCLERLPHLEKFALHECTTTDVLLHALSMPSGPTNQGAASCLLPLLERFSFYKAGFTTTAFIAFLSF</sequence>
<evidence type="ECO:0000313" key="2">
    <source>
        <dbReference type="Proteomes" id="UP000027195"/>
    </source>
</evidence>
<evidence type="ECO:0008006" key="3">
    <source>
        <dbReference type="Google" id="ProtNLM"/>
    </source>
</evidence>
<reference evidence="2" key="1">
    <citation type="journal article" date="2014" name="Proc. Natl. Acad. Sci. U.S.A.">
        <title>Extensive sampling of basidiomycete genomes demonstrates inadequacy of the white-rot/brown-rot paradigm for wood decay fungi.</title>
        <authorList>
            <person name="Riley R."/>
            <person name="Salamov A.A."/>
            <person name="Brown D.W."/>
            <person name="Nagy L.G."/>
            <person name="Floudas D."/>
            <person name="Held B.W."/>
            <person name="Levasseur A."/>
            <person name="Lombard V."/>
            <person name="Morin E."/>
            <person name="Otillar R."/>
            <person name="Lindquist E.A."/>
            <person name="Sun H."/>
            <person name="LaButti K.M."/>
            <person name="Schmutz J."/>
            <person name="Jabbour D."/>
            <person name="Luo H."/>
            <person name="Baker S.E."/>
            <person name="Pisabarro A.G."/>
            <person name="Walton J.D."/>
            <person name="Blanchette R.A."/>
            <person name="Henrissat B."/>
            <person name="Martin F."/>
            <person name="Cullen D."/>
            <person name="Hibbett D.S."/>
            <person name="Grigoriev I.V."/>
        </authorList>
    </citation>
    <scope>NUCLEOTIDE SEQUENCE [LARGE SCALE GENOMIC DNA]</scope>
    <source>
        <strain evidence="2">FD-172 SS1</strain>
    </source>
</reference>